<evidence type="ECO:0000256" key="1">
    <source>
        <dbReference type="SAM" id="Phobius"/>
    </source>
</evidence>
<dbReference type="CDD" id="cd22823">
    <property type="entry name" value="Gal_Rha_Lectin"/>
    <property type="match status" value="1"/>
</dbReference>
<keyword evidence="1" id="KW-0812">Transmembrane</keyword>
<keyword evidence="1" id="KW-1133">Transmembrane helix</keyword>
<accession>A0A3G5A534</accession>
<name>A0A3G5A534_9VIRU</name>
<feature type="transmembrane region" description="Helical" evidence="1">
    <location>
        <begin position="247"/>
        <end position="268"/>
    </location>
</feature>
<organism evidence="2">
    <name type="scientific">Homavirus sp</name>
    <dbReference type="NCBI Taxonomy" id="2487769"/>
    <lineage>
        <taxon>Viruses</taxon>
        <taxon>Varidnaviria</taxon>
        <taxon>Bamfordvirae</taxon>
        <taxon>Nucleocytoviricota</taxon>
        <taxon>Megaviricetes</taxon>
        <taxon>Imitervirales</taxon>
        <taxon>Mimiviridae</taxon>
        <taxon>Klosneuvirinae</taxon>
    </lineage>
</organism>
<reference evidence="2" key="1">
    <citation type="submission" date="2018-10" db="EMBL/GenBank/DDBJ databases">
        <title>Hidden diversity of soil giant viruses.</title>
        <authorList>
            <person name="Schulz F."/>
            <person name="Alteio L."/>
            <person name="Goudeau D."/>
            <person name="Ryan E.M."/>
            <person name="Malmstrom R.R."/>
            <person name="Blanchard J."/>
            <person name="Woyke T."/>
        </authorList>
    </citation>
    <scope>NUCLEOTIDE SEQUENCE</scope>
    <source>
        <strain evidence="2">HOV1</strain>
    </source>
</reference>
<protein>
    <submittedName>
        <fullName evidence="2">Uncharacterized protein</fullName>
    </submittedName>
</protein>
<evidence type="ECO:0000313" key="2">
    <source>
        <dbReference type="EMBL" id="AYV82360.1"/>
    </source>
</evidence>
<dbReference type="EMBL" id="MK072367">
    <property type="protein sequence ID" value="AYV82360.1"/>
    <property type="molecule type" value="Genomic_DNA"/>
</dbReference>
<proteinExistence type="predicted"/>
<gene>
    <name evidence="2" type="ORF">Homavirus36_5</name>
</gene>
<sequence length="318" mass="35138">MSNKTSIKCPNNEKIKFNSINFFNAGKCNTNNISNKYKSQCDGKNNCSVSVEQANTDECSGYDMGIQYSCVDDVGKSLTNSGKMDISISTNSINNSGNKSLSEVILESKNVQMDKLVASTTVDINSRLYRLNGAEMEQGIPMESSAETASEHVDINLVQNQEESSTEINPNNLTAMESVMESPTIELPYVESSNMESSNIELPYMESANMESPIVKNENENENSLEEANTYINKTNTYSFWNSNKGWLVPLLVLLVVLLFIIGIIWWINNSSTTSALFTSSTSSVSPRSPSSSTQYISQIPITPSTQSMVNNTRKMFL</sequence>
<keyword evidence="1" id="KW-0472">Membrane</keyword>